<dbReference type="InterPro" id="IPR052697">
    <property type="entry name" value="FNIP_repeat"/>
</dbReference>
<dbReference type="GeneID" id="8627341"/>
<sequence length="70" mass="7624">MNVTLEDGFNQKLTPGILPDSVGSLDLGDIKQELIIGSIPNTVTNIFLLEGFNQKLTPDILPENAITTRE</sequence>
<dbReference type="SMR" id="Q54GZ2"/>
<evidence type="ECO:0000313" key="1">
    <source>
        <dbReference type="EMBL" id="EAL62511.1"/>
    </source>
</evidence>
<dbReference type="AlphaFoldDB" id="Q54GZ2"/>
<organism evidence="1 2">
    <name type="scientific">Dictyostelium discoideum</name>
    <name type="common">Social amoeba</name>
    <dbReference type="NCBI Taxonomy" id="44689"/>
    <lineage>
        <taxon>Eukaryota</taxon>
        <taxon>Amoebozoa</taxon>
        <taxon>Evosea</taxon>
        <taxon>Eumycetozoa</taxon>
        <taxon>Dictyostelia</taxon>
        <taxon>Dictyosteliales</taxon>
        <taxon>Dictyosteliaceae</taxon>
        <taxon>Dictyostelium</taxon>
    </lineage>
</organism>
<dbReference type="VEuPathDB" id="AmoebaDB:DDB_G0289821"/>
<protein>
    <submittedName>
        <fullName evidence="1">Uncharacterized protein</fullName>
    </submittedName>
</protein>
<keyword evidence="2" id="KW-1185">Reference proteome</keyword>
<dbReference type="HOGENOM" id="CLU_2763185_0_0_1"/>
<dbReference type="PANTHER" id="PTHR32031:SF47">
    <property type="entry name" value="B BOX-TYPE DOMAIN-CONTAINING PROTEIN-RELATED"/>
    <property type="match status" value="1"/>
</dbReference>
<dbReference type="FunCoup" id="Q54GZ2">
    <property type="interactions" value="877"/>
</dbReference>
<dbReference type="PaxDb" id="44689-DDB0188588"/>
<accession>Q54GZ2</accession>
<dbReference type="RefSeq" id="XP_636015.1">
    <property type="nucleotide sequence ID" value="XM_630923.1"/>
</dbReference>
<reference evidence="1 2" key="1">
    <citation type="journal article" date="2005" name="Nature">
        <title>The genome of the social amoeba Dictyostelium discoideum.</title>
        <authorList>
            <consortium name="The Dictyostelium discoideum Sequencing Consortium"/>
            <person name="Eichinger L."/>
            <person name="Pachebat J.A."/>
            <person name="Glockner G."/>
            <person name="Rajandream M.A."/>
            <person name="Sucgang R."/>
            <person name="Berriman M."/>
            <person name="Song J."/>
            <person name="Olsen R."/>
            <person name="Szafranski K."/>
            <person name="Xu Q."/>
            <person name="Tunggal B."/>
            <person name="Kummerfeld S."/>
            <person name="Madera M."/>
            <person name="Konfortov B.A."/>
            <person name="Rivero F."/>
            <person name="Bankier A.T."/>
            <person name="Lehmann R."/>
            <person name="Hamlin N."/>
            <person name="Davies R."/>
            <person name="Gaudet P."/>
            <person name="Fey P."/>
            <person name="Pilcher K."/>
            <person name="Chen G."/>
            <person name="Saunders D."/>
            <person name="Sodergren E."/>
            <person name="Davis P."/>
            <person name="Kerhornou A."/>
            <person name="Nie X."/>
            <person name="Hall N."/>
            <person name="Anjard C."/>
            <person name="Hemphill L."/>
            <person name="Bason N."/>
            <person name="Farbrother P."/>
            <person name="Desany B."/>
            <person name="Just E."/>
            <person name="Morio T."/>
            <person name="Rost R."/>
            <person name="Churcher C."/>
            <person name="Cooper J."/>
            <person name="Haydock S."/>
            <person name="van Driessche N."/>
            <person name="Cronin A."/>
            <person name="Goodhead I."/>
            <person name="Muzny D."/>
            <person name="Mourier T."/>
            <person name="Pain A."/>
            <person name="Lu M."/>
            <person name="Harper D."/>
            <person name="Lindsay R."/>
            <person name="Hauser H."/>
            <person name="James K."/>
            <person name="Quiles M."/>
            <person name="Madan Babu M."/>
            <person name="Saito T."/>
            <person name="Buchrieser C."/>
            <person name="Wardroper A."/>
            <person name="Felder M."/>
            <person name="Thangavelu M."/>
            <person name="Johnson D."/>
            <person name="Knights A."/>
            <person name="Loulseged H."/>
            <person name="Mungall K."/>
            <person name="Oliver K."/>
            <person name="Price C."/>
            <person name="Quail M.A."/>
            <person name="Urushihara H."/>
            <person name="Hernandez J."/>
            <person name="Rabbinowitsch E."/>
            <person name="Steffen D."/>
            <person name="Sanders M."/>
            <person name="Ma J."/>
            <person name="Kohara Y."/>
            <person name="Sharp S."/>
            <person name="Simmonds M."/>
            <person name="Spiegler S."/>
            <person name="Tivey A."/>
            <person name="Sugano S."/>
            <person name="White B."/>
            <person name="Walker D."/>
            <person name="Woodward J."/>
            <person name="Winckler T."/>
            <person name="Tanaka Y."/>
            <person name="Shaulsky G."/>
            <person name="Schleicher M."/>
            <person name="Weinstock G."/>
            <person name="Rosenthal A."/>
            <person name="Cox E.C."/>
            <person name="Chisholm R.L."/>
            <person name="Gibbs R."/>
            <person name="Loomis W.F."/>
            <person name="Platzer M."/>
            <person name="Kay R.R."/>
            <person name="Williams J."/>
            <person name="Dear P.H."/>
            <person name="Noegel A.A."/>
            <person name="Barrell B."/>
            <person name="Kuspa A."/>
        </authorList>
    </citation>
    <scope>NUCLEOTIDE SEQUENCE [LARGE SCALE GENOMIC DNA]</scope>
    <source>
        <strain evidence="1 2">AX4</strain>
    </source>
</reference>
<dbReference type="Proteomes" id="UP000002195">
    <property type="component" value="Unassembled WGS sequence"/>
</dbReference>
<dbReference type="InParanoid" id="Q54GZ2"/>
<gene>
    <name evidence="1" type="ORF">DDB_G0289821</name>
</gene>
<dbReference type="KEGG" id="ddi:DDB_G0289821"/>
<proteinExistence type="predicted"/>
<comment type="caution">
    <text evidence="1">The sequence shown here is derived from an EMBL/GenBank/DDBJ whole genome shotgun (WGS) entry which is preliminary data.</text>
</comment>
<evidence type="ECO:0000313" key="2">
    <source>
        <dbReference type="Proteomes" id="UP000002195"/>
    </source>
</evidence>
<dbReference type="EMBL" id="AAFI02000149">
    <property type="protein sequence ID" value="EAL62511.1"/>
    <property type="molecule type" value="Genomic_DNA"/>
</dbReference>
<name>Q54GZ2_DICDI</name>
<dbReference type="Pfam" id="PF05725">
    <property type="entry name" value="FNIP"/>
    <property type="match status" value="1"/>
</dbReference>
<dbReference type="PANTHER" id="PTHR32031">
    <property type="entry name" value="FNIP REPEAT-CONTAINING PROTEIN-RELATED-RELATED"/>
    <property type="match status" value="1"/>
</dbReference>
<dbReference type="InterPro" id="IPR008615">
    <property type="entry name" value="FNIP"/>
</dbReference>